<dbReference type="PANTHER" id="PTHR23517">
    <property type="entry name" value="RESISTANCE PROTEIN MDTM, PUTATIVE-RELATED-RELATED"/>
    <property type="match status" value="1"/>
</dbReference>
<dbReference type="PANTHER" id="PTHR23517:SF2">
    <property type="entry name" value="MULTIDRUG RESISTANCE PROTEIN MDTH"/>
    <property type="match status" value="1"/>
</dbReference>
<feature type="transmembrane region" description="Helical" evidence="7">
    <location>
        <begin position="151"/>
        <end position="170"/>
    </location>
</feature>
<evidence type="ECO:0000313" key="8">
    <source>
        <dbReference type="EMBL" id="CAB4539497.1"/>
    </source>
</evidence>
<keyword evidence="2" id="KW-0813">Transport</keyword>
<reference evidence="8" key="1">
    <citation type="submission" date="2020-05" db="EMBL/GenBank/DDBJ databases">
        <authorList>
            <person name="Chiriac C."/>
            <person name="Salcher M."/>
            <person name="Ghai R."/>
            <person name="Kavagutti S V."/>
        </authorList>
    </citation>
    <scope>NUCLEOTIDE SEQUENCE</scope>
</reference>
<proteinExistence type="predicted"/>
<dbReference type="InterPro" id="IPR036259">
    <property type="entry name" value="MFS_trans_sf"/>
</dbReference>
<keyword evidence="5 7" id="KW-1133">Transmembrane helix</keyword>
<keyword evidence="3" id="KW-1003">Cell membrane</keyword>
<dbReference type="AlphaFoldDB" id="A0A6J6BLJ9"/>
<feature type="transmembrane region" description="Helical" evidence="7">
    <location>
        <begin position="176"/>
        <end position="194"/>
    </location>
</feature>
<keyword evidence="4 7" id="KW-0812">Transmembrane</keyword>
<accession>A0A6J6BLJ9</accession>
<dbReference type="InterPro" id="IPR050171">
    <property type="entry name" value="MFS_Transporters"/>
</dbReference>
<feature type="transmembrane region" description="Helical" evidence="7">
    <location>
        <begin position="325"/>
        <end position="343"/>
    </location>
</feature>
<evidence type="ECO:0000256" key="7">
    <source>
        <dbReference type="SAM" id="Phobius"/>
    </source>
</evidence>
<feature type="transmembrane region" description="Helical" evidence="7">
    <location>
        <begin position="355"/>
        <end position="375"/>
    </location>
</feature>
<feature type="transmembrane region" description="Helical" evidence="7">
    <location>
        <begin position="381"/>
        <end position="400"/>
    </location>
</feature>
<comment type="subcellular location">
    <subcellularLocation>
        <location evidence="1">Cell membrane</location>
        <topology evidence="1">Multi-pass membrane protein</topology>
    </subcellularLocation>
</comment>
<gene>
    <name evidence="8" type="ORF">UFOPK1410_00628</name>
</gene>
<dbReference type="SUPFAM" id="SSF103473">
    <property type="entry name" value="MFS general substrate transporter"/>
    <property type="match status" value="1"/>
</dbReference>
<feature type="transmembrane region" description="Helical" evidence="7">
    <location>
        <begin position="220"/>
        <end position="246"/>
    </location>
</feature>
<evidence type="ECO:0000256" key="4">
    <source>
        <dbReference type="ARBA" id="ARBA00022692"/>
    </source>
</evidence>
<evidence type="ECO:0000256" key="5">
    <source>
        <dbReference type="ARBA" id="ARBA00022989"/>
    </source>
</evidence>
<sequence>MATYRSLSGLAARLIPSDPARRTMSLSTLINTFGNGLFMTIEVIYFTLVVGLSPAKVALALSIAGGVALSVSVPAGHISDRFGPRDIAALAMVLEGLLMFALLSVHTFLPFLLVNIGMAVLGNMSQTMRMATIAKLGEGEERVSIRAYQRAITNFGISLGTVFAGIALAVNTPLGYQLMLAGDAVTFILAGLVFRKMPFMEPTVERGEPISFQALRDKRFVAATALNAINSLHFVLQSVAIPLWVVRETSAPRWWVSVIMMVNTIAVMLFQVAASKGSGPIFAGAKLYRRASLAIAIACILYSTSHGVSAITASALLIVASAVHVYGELIGSAGSWSIGFGLADEKHQGQYQGVWSLSWGLGGTLGPAFVTLMAITLGQEGWFIMAAIFLTNGILMHKLVTRSWISTPV</sequence>
<feature type="transmembrane region" description="Helical" evidence="7">
    <location>
        <begin position="97"/>
        <end position="121"/>
    </location>
</feature>
<name>A0A6J6BLJ9_9ZZZZ</name>
<dbReference type="GO" id="GO:0005886">
    <property type="term" value="C:plasma membrane"/>
    <property type="evidence" value="ECO:0007669"/>
    <property type="project" value="UniProtKB-SubCell"/>
</dbReference>
<feature type="transmembrane region" description="Helical" evidence="7">
    <location>
        <begin position="57"/>
        <end position="77"/>
    </location>
</feature>
<evidence type="ECO:0000256" key="2">
    <source>
        <dbReference type="ARBA" id="ARBA00022448"/>
    </source>
</evidence>
<organism evidence="8">
    <name type="scientific">freshwater metagenome</name>
    <dbReference type="NCBI Taxonomy" id="449393"/>
    <lineage>
        <taxon>unclassified sequences</taxon>
        <taxon>metagenomes</taxon>
        <taxon>ecological metagenomes</taxon>
    </lineage>
</organism>
<keyword evidence="6 7" id="KW-0472">Membrane</keyword>
<dbReference type="InterPro" id="IPR011701">
    <property type="entry name" value="MFS"/>
</dbReference>
<dbReference type="EMBL" id="CAEZSH010000066">
    <property type="protein sequence ID" value="CAB4539497.1"/>
    <property type="molecule type" value="Genomic_DNA"/>
</dbReference>
<evidence type="ECO:0000256" key="6">
    <source>
        <dbReference type="ARBA" id="ARBA00023136"/>
    </source>
</evidence>
<feature type="transmembrane region" description="Helical" evidence="7">
    <location>
        <begin position="29"/>
        <end position="50"/>
    </location>
</feature>
<evidence type="ECO:0000256" key="1">
    <source>
        <dbReference type="ARBA" id="ARBA00004651"/>
    </source>
</evidence>
<dbReference type="GO" id="GO:0022857">
    <property type="term" value="F:transmembrane transporter activity"/>
    <property type="evidence" value="ECO:0007669"/>
    <property type="project" value="InterPro"/>
</dbReference>
<feature type="transmembrane region" description="Helical" evidence="7">
    <location>
        <begin position="293"/>
        <end position="319"/>
    </location>
</feature>
<evidence type="ECO:0000256" key="3">
    <source>
        <dbReference type="ARBA" id="ARBA00022475"/>
    </source>
</evidence>
<dbReference type="Pfam" id="PF07690">
    <property type="entry name" value="MFS_1"/>
    <property type="match status" value="1"/>
</dbReference>
<dbReference type="Gene3D" id="1.20.1250.20">
    <property type="entry name" value="MFS general substrate transporter like domains"/>
    <property type="match status" value="1"/>
</dbReference>
<protein>
    <submittedName>
        <fullName evidence="8">Unannotated protein</fullName>
    </submittedName>
</protein>
<feature type="transmembrane region" description="Helical" evidence="7">
    <location>
        <begin position="252"/>
        <end position="272"/>
    </location>
</feature>